<dbReference type="PANTHER" id="PTHR19134:SF449">
    <property type="entry name" value="TYROSINE-PROTEIN PHOSPHATASE 1"/>
    <property type="match status" value="1"/>
</dbReference>
<evidence type="ECO:0000259" key="7">
    <source>
        <dbReference type="PROSITE" id="PS50056"/>
    </source>
</evidence>
<feature type="non-terminal residue" evidence="8">
    <location>
        <position position="1"/>
    </location>
</feature>
<feature type="domain" description="Tyrosine specific protein phosphatases" evidence="7">
    <location>
        <begin position="218"/>
        <end position="292"/>
    </location>
</feature>
<dbReference type="EC" id="3.1.3.48" evidence="1"/>
<dbReference type="FunFam" id="3.90.190.10:FF:000102">
    <property type="entry name" value="Receptor-type tyrosine-protein phosphatase"/>
    <property type="match status" value="1"/>
</dbReference>
<comment type="caution">
    <text evidence="8">The sequence shown here is derived from an EMBL/GenBank/DDBJ whole genome shotgun (WGS) entry which is preliminary data.</text>
</comment>
<dbReference type="SMART" id="SM00194">
    <property type="entry name" value="PTPc"/>
    <property type="match status" value="2"/>
</dbReference>
<organism evidence="8 9">
    <name type="scientific">Stichopus japonicus</name>
    <name type="common">Sea cucumber</name>
    <dbReference type="NCBI Taxonomy" id="307972"/>
    <lineage>
        <taxon>Eukaryota</taxon>
        <taxon>Metazoa</taxon>
        <taxon>Echinodermata</taxon>
        <taxon>Eleutherozoa</taxon>
        <taxon>Echinozoa</taxon>
        <taxon>Holothuroidea</taxon>
        <taxon>Aspidochirotacea</taxon>
        <taxon>Aspidochirotida</taxon>
        <taxon>Stichopodidae</taxon>
        <taxon>Apostichopus</taxon>
    </lineage>
</organism>
<dbReference type="InterPro" id="IPR000242">
    <property type="entry name" value="PTP_cat"/>
</dbReference>
<feature type="domain" description="Tyrosine-protein phosphatase" evidence="6">
    <location>
        <begin position="326"/>
        <end position="582"/>
    </location>
</feature>
<dbReference type="PROSITE" id="PS00383">
    <property type="entry name" value="TYR_PHOSPHATASE_1"/>
    <property type="match status" value="2"/>
</dbReference>
<keyword evidence="3" id="KW-0904">Protein phosphatase</keyword>
<dbReference type="EMBL" id="MRZV01002003">
    <property type="protein sequence ID" value="PIK35027.1"/>
    <property type="molecule type" value="Genomic_DNA"/>
</dbReference>
<evidence type="ECO:0000256" key="3">
    <source>
        <dbReference type="ARBA" id="ARBA00022912"/>
    </source>
</evidence>
<dbReference type="SUPFAM" id="SSF52799">
    <property type="entry name" value="(Phosphotyrosine protein) phosphatases II"/>
    <property type="match status" value="2"/>
</dbReference>
<dbReference type="InterPro" id="IPR000387">
    <property type="entry name" value="Tyr_Pase_dom"/>
</dbReference>
<keyword evidence="9" id="KW-1185">Reference proteome</keyword>
<dbReference type="Gene3D" id="3.90.190.10">
    <property type="entry name" value="Protein tyrosine phosphatase superfamily"/>
    <property type="match status" value="3"/>
</dbReference>
<dbReference type="InterPro" id="IPR029021">
    <property type="entry name" value="Prot-tyrosine_phosphatase-like"/>
</dbReference>
<feature type="domain" description="Tyrosine-protein phosphatase" evidence="6">
    <location>
        <begin position="88"/>
        <end position="301"/>
    </location>
</feature>
<dbReference type="Proteomes" id="UP000230750">
    <property type="component" value="Unassembled WGS sequence"/>
</dbReference>
<evidence type="ECO:0000256" key="2">
    <source>
        <dbReference type="ARBA" id="ARBA00022801"/>
    </source>
</evidence>
<proteinExistence type="predicted"/>
<evidence type="ECO:0000259" key="6">
    <source>
        <dbReference type="PROSITE" id="PS50055"/>
    </source>
</evidence>
<keyword evidence="2" id="KW-0378">Hydrolase</keyword>
<evidence type="ECO:0000256" key="4">
    <source>
        <dbReference type="ARBA" id="ARBA00051722"/>
    </source>
</evidence>
<name>A0A2G8JH09_STIJA</name>
<dbReference type="PANTHER" id="PTHR19134">
    <property type="entry name" value="RECEPTOR-TYPE TYROSINE-PROTEIN PHOSPHATASE"/>
    <property type="match status" value="1"/>
</dbReference>
<feature type="domain" description="Tyrosine specific protein phosphatases" evidence="7">
    <location>
        <begin position="501"/>
        <end position="573"/>
    </location>
</feature>
<evidence type="ECO:0000313" key="9">
    <source>
        <dbReference type="Proteomes" id="UP000230750"/>
    </source>
</evidence>
<dbReference type="PRINTS" id="PR00700">
    <property type="entry name" value="PRTYPHPHTASE"/>
</dbReference>
<feature type="region of interest" description="Disordered" evidence="5">
    <location>
        <begin position="1"/>
        <end position="40"/>
    </location>
</feature>
<dbReference type="CDD" id="cd00047">
    <property type="entry name" value="PTPc"/>
    <property type="match status" value="1"/>
</dbReference>
<sequence length="592" mass="67098">GRLSESPYYNEDVSTKDSVDARGSPPTHNPSHGGLVSPPKVNIPEEYEMDCIDDTDNIYGNLERPAAIRVADFPEYVATKTKSKTDSLIHEFLILPKDVQSQCSVGAKEENKTKNRFRNMLPFDHSRVPLDMLPNDPHSDYYNACYMLDQKDQIAFIASQGPNRASTNDFWRMLWKEDISIVVMVTNLIENGKDEEQRTITQYHFTTWPDMGVPSEPTALISLVRKVKVQNKGKKTPILVHCSAGVGRTGTFIALYCLMDNLKSEKYINVYEFVEKMRKNRVNMVQTPVQYQFLCEALVEVYLTNHTEMPSGLLQNFDLTSKRDVLIEEFQLLNKLCANINLVCSVGQAPENASKNRFPDICPPDQNRPFVSSDRNFGENDYINATFVNTCAKKDAIIIAQSPLPNTIEAFWRLVCDWRVPLIVMLNKLDRKDATCPCYWPRRGGSQSYGSVTVTVIAEENKIAYVHRQFEISVAGRQKTCSVDQFQLLSWPDHGSVTGVVEMLEVTKLTLDKYETEPAIIHCIDGVGRSGAVVTVLSEIERVRRDGKVDIFQTARQLRSSNSLIMAEQEHYLACYQILQAFLENAPEYGNI</sequence>
<dbReference type="OrthoDB" id="6021362at2759"/>
<keyword evidence="8" id="KW-0675">Receptor</keyword>
<dbReference type="AlphaFoldDB" id="A0A2G8JH09"/>
<gene>
    <name evidence="8" type="ORF">BSL78_28142</name>
</gene>
<protein>
    <recommendedName>
        <fullName evidence="1">protein-tyrosine-phosphatase</fullName>
        <ecNumber evidence="1">3.1.3.48</ecNumber>
    </recommendedName>
</protein>
<dbReference type="InterPro" id="IPR016130">
    <property type="entry name" value="Tyr_Pase_AS"/>
</dbReference>
<accession>A0A2G8JH09</accession>
<evidence type="ECO:0000256" key="5">
    <source>
        <dbReference type="SAM" id="MobiDB-lite"/>
    </source>
</evidence>
<comment type="catalytic activity">
    <reaction evidence="4">
        <text>O-phospho-L-tyrosyl-[protein] + H2O = L-tyrosyl-[protein] + phosphate</text>
        <dbReference type="Rhea" id="RHEA:10684"/>
        <dbReference type="Rhea" id="RHEA-COMP:10136"/>
        <dbReference type="Rhea" id="RHEA-COMP:20101"/>
        <dbReference type="ChEBI" id="CHEBI:15377"/>
        <dbReference type="ChEBI" id="CHEBI:43474"/>
        <dbReference type="ChEBI" id="CHEBI:46858"/>
        <dbReference type="ChEBI" id="CHEBI:61978"/>
        <dbReference type="EC" id="3.1.3.48"/>
    </reaction>
</comment>
<dbReference type="STRING" id="307972.A0A2G8JH09"/>
<dbReference type="PROSITE" id="PS50055">
    <property type="entry name" value="TYR_PHOSPHATASE_PTP"/>
    <property type="match status" value="2"/>
</dbReference>
<dbReference type="PROSITE" id="PS50056">
    <property type="entry name" value="TYR_PHOSPHATASE_2"/>
    <property type="match status" value="2"/>
</dbReference>
<evidence type="ECO:0000256" key="1">
    <source>
        <dbReference type="ARBA" id="ARBA00013064"/>
    </source>
</evidence>
<dbReference type="InterPro" id="IPR050348">
    <property type="entry name" value="Protein-Tyr_Phosphatase"/>
</dbReference>
<dbReference type="Pfam" id="PF00102">
    <property type="entry name" value="Y_phosphatase"/>
    <property type="match status" value="2"/>
</dbReference>
<dbReference type="GO" id="GO:0004725">
    <property type="term" value="F:protein tyrosine phosphatase activity"/>
    <property type="evidence" value="ECO:0007669"/>
    <property type="project" value="UniProtKB-EC"/>
</dbReference>
<dbReference type="SMART" id="SM00404">
    <property type="entry name" value="PTPc_motif"/>
    <property type="match status" value="2"/>
</dbReference>
<reference evidence="8 9" key="1">
    <citation type="journal article" date="2017" name="PLoS Biol.">
        <title>The sea cucumber genome provides insights into morphological evolution and visceral regeneration.</title>
        <authorList>
            <person name="Zhang X."/>
            <person name="Sun L."/>
            <person name="Yuan J."/>
            <person name="Sun Y."/>
            <person name="Gao Y."/>
            <person name="Zhang L."/>
            <person name="Li S."/>
            <person name="Dai H."/>
            <person name="Hamel J.F."/>
            <person name="Liu C."/>
            <person name="Yu Y."/>
            <person name="Liu S."/>
            <person name="Lin W."/>
            <person name="Guo K."/>
            <person name="Jin S."/>
            <person name="Xu P."/>
            <person name="Storey K.B."/>
            <person name="Huan P."/>
            <person name="Zhang T."/>
            <person name="Zhou Y."/>
            <person name="Zhang J."/>
            <person name="Lin C."/>
            <person name="Li X."/>
            <person name="Xing L."/>
            <person name="Huo D."/>
            <person name="Sun M."/>
            <person name="Wang L."/>
            <person name="Mercier A."/>
            <person name="Li F."/>
            <person name="Yang H."/>
            <person name="Xiang J."/>
        </authorList>
    </citation>
    <scope>NUCLEOTIDE SEQUENCE [LARGE SCALE GENOMIC DNA]</scope>
    <source>
        <strain evidence="8">Shaxun</strain>
        <tissue evidence="8">Muscle</tissue>
    </source>
</reference>
<dbReference type="InterPro" id="IPR003595">
    <property type="entry name" value="Tyr_Pase_cat"/>
</dbReference>
<evidence type="ECO:0000313" key="8">
    <source>
        <dbReference type="EMBL" id="PIK35027.1"/>
    </source>
</evidence>